<evidence type="ECO:0000313" key="1">
    <source>
        <dbReference type="EMBL" id="SDR60947.1"/>
    </source>
</evidence>
<keyword evidence="2" id="KW-1185">Reference proteome</keyword>
<dbReference type="Proteomes" id="UP000199365">
    <property type="component" value="Unassembled WGS sequence"/>
</dbReference>
<proteinExistence type="predicted"/>
<protein>
    <submittedName>
        <fullName evidence="1">Uncharacterized protein</fullName>
    </submittedName>
</protein>
<accession>A0A1H1KFY9</accession>
<reference evidence="2" key="1">
    <citation type="submission" date="2016-10" db="EMBL/GenBank/DDBJ databases">
        <authorList>
            <person name="Varghese N."/>
            <person name="Submissions S."/>
        </authorList>
    </citation>
    <scope>NUCLEOTIDE SEQUENCE [LARGE SCALE GENOMIC DNA]</scope>
    <source>
        <strain evidence="2">DUS833</strain>
    </source>
</reference>
<evidence type="ECO:0000313" key="2">
    <source>
        <dbReference type="Proteomes" id="UP000199365"/>
    </source>
</evidence>
<dbReference type="EMBL" id="FNKX01000004">
    <property type="protein sequence ID" value="SDR60947.1"/>
    <property type="molecule type" value="Genomic_DNA"/>
</dbReference>
<name>A0A1H1KFY9_9BURK</name>
<organism evidence="1 2">
    <name type="scientific">Paraburkholderia tuberum</name>
    <dbReference type="NCBI Taxonomy" id="157910"/>
    <lineage>
        <taxon>Bacteria</taxon>
        <taxon>Pseudomonadati</taxon>
        <taxon>Pseudomonadota</taxon>
        <taxon>Betaproteobacteria</taxon>
        <taxon>Burkholderiales</taxon>
        <taxon>Burkholderiaceae</taxon>
        <taxon>Paraburkholderia</taxon>
    </lineage>
</organism>
<gene>
    <name evidence="1" type="ORF">SAMN05445850_7460</name>
</gene>
<sequence>MNKKSRLWKIAVDEARGFFFDVLDPLIRLAKWIRRRDRK</sequence>
<dbReference type="AlphaFoldDB" id="A0A1H1KFY9"/>